<dbReference type="GO" id="GO:0007165">
    <property type="term" value="P:signal transduction"/>
    <property type="evidence" value="ECO:0007669"/>
    <property type="project" value="InterPro"/>
</dbReference>
<organism evidence="4 5">
    <name type="scientific">Anaeramoeba flamelloides</name>
    <dbReference type="NCBI Taxonomy" id="1746091"/>
    <lineage>
        <taxon>Eukaryota</taxon>
        <taxon>Metamonada</taxon>
        <taxon>Anaeramoebidae</taxon>
        <taxon>Anaeramoeba</taxon>
    </lineage>
</organism>
<dbReference type="SMART" id="SM00324">
    <property type="entry name" value="RhoGAP"/>
    <property type="match status" value="1"/>
</dbReference>
<feature type="domain" description="Rho-GAP" evidence="3">
    <location>
        <begin position="111"/>
        <end position="288"/>
    </location>
</feature>
<dbReference type="InterPro" id="IPR008936">
    <property type="entry name" value="Rho_GTPase_activation_prot"/>
</dbReference>
<evidence type="ECO:0000313" key="4">
    <source>
        <dbReference type="EMBL" id="KAJ3448481.1"/>
    </source>
</evidence>
<evidence type="ECO:0000256" key="2">
    <source>
        <dbReference type="SAM" id="MobiDB-lite"/>
    </source>
</evidence>
<feature type="compositionally biased region" description="Low complexity" evidence="2">
    <location>
        <begin position="14"/>
        <end position="25"/>
    </location>
</feature>
<dbReference type="InterPro" id="IPR000198">
    <property type="entry name" value="RhoGAP_dom"/>
</dbReference>
<dbReference type="EMBL" id="JANTQA010000015">
    <property type="protein sequence ID" value="KAJ3448481.1"/>
    <property type="molecule type" value="Genomic_DNA"/>
</dbReference>
<dbReference type="InterPro" id="IPR050729">
    <property type="entry name" value="Rho-GAP"/>
</dbReference>
<dbReference type="PANTHER" id="PTHR23176:SF129">
    <property type="entry name" value="RHO GTPASE ACTIVATING PROTEIN AT 16F, ISOFORM E-RELATED"/>
    <property type="match status" value="1"/>
</dbReference>
<evidence type="ECO:0000256" key="1">
    <source>
        <dbReference type="ARBA" id="ARBA00022468"/>
    </source>
</evidence>
<keyword evidence="1" id="KW-0343">GTPase activation</keyword>
<dbReference type="GO" id="GO:0005737">
    <property type="term" value="C:cytoplasm"/>
    <property type="evidence" value="ECO:0007669"/>
    <property type="project" value="TreeGrafter"/>
</dbReference>
<protein>
    <submittedName>
        <fullName evidence="4">Rho/rac/cdc gtpase-activating protein</fullName>
    </submittedName>
</protein>
<proteinExistence type="predicted"/>
<name>A0AAV8A650_9EUKA</name>
<dbReference type="Pfam" id="PF00620">
    <property type="entry name" value="RhoGAP"/>
    <property type="match status" value="1"/>
</dbReference>
<feature type="region of interest" description="Disordered" evidence="2">
    <location>
        <begin position="1"/>
        <end position="88"/>
    </location>
</feature>
<dbReference type="Proteomes" id="UP001146793">
    <property type="component" value="Unassembled WGS sequence"/>
</dbReference>
<gene>
    <name evidence="4" type="ORF">M0812_00961</name>
</gene>
<sequence length="406" mass="47035">MSKKKGKILGWLGSVTSPRSSSSASKCFEPKNGFNRSQSEPTLPKNWRIKNFRSFKPFSKPNVTKTSNKKPKKTQTNNKNKKKKRRSRTLQLNDLESKSLLLKPTNPIFGVTLEELDQRQNKSGKAPQVILDLIKEIGKRGYNQVGLFRVPGSTLQIEYLEKEIDLNGNYDFATETNINNLAGLLKSFLRKLSNPLFTFKLFEKWETTNDIDEIKELVLQLPDINGSVLIILIKLCKKINQFSQINKMNSTNLAKVIGPNLSRSINNQIGYKSIRAFEKMILNYDEIFSELEKKQLKNNNLKEKKKSNRGIYFDKNDLEFLQKQIQNSQNDDFQQEKWKNFEKNFKISPKVKFKNPKQRTKNRQNRIFILESNSSLDEKFSGTESSIEIKNNKNTKTTISNDLTEF</sequence>
<dbReference type="SUPFAM" id="SSF48350">
    <property type="entry name" value="GTPase activation domain, GAP"/>
    <property type="match status" value="1"/>
</dbReference>
<dbReference type="PANTHER" id="PTHR23176">
    <property type="entry name" value="RHO/RAC/CDC GTPASE-ACTIVATING PROTEIN"/>
    <property type="match status" value="1"/>
</dbReference>
<evidence type="ECO:0000259" key="3">
    <source>
        <dbReference type="PROSITE" id="PS50238"/>
    </source>
</evidence>
<dbReference type="GO" id="GO:0005096">
    <property type="term" value="F:GTPase activator activity"/>
    <property type="evidence" value="ECO:0007669"/>
    <property type="project" value="UniProtKB-KW"/>
</dbReference>
<dbReference type="PROSITE" id="PS50238">
    <property type="entry name" value="RHOGAP"/>
    <property type="match status" value="1"/>
</dbReference>
<feature type="compositionally biased region" description="Basic residues" evidence="2">
    <location>
        <begin position="67"/>
        <end position="88"/>
    </location>
</feature>
<accession>A0AAV8A650</accession>
<dbReference type="CDD" id="cd00159">
    <property type="entry name" value="RhoGAP"/>
    <property type="match status" value="1"/>
</dbReference>
<comment type="caution">
    <text evidence="4">The sequence shown here is derived from an EMBL/GenBank/DDBJ whole genome shotgun (WGS) entry which is preliminary data.</text>
</comment>
<reference evidence="4" key="1">
    <citation type="submission" date="2022-08" db="EMBL/GenBank/DDBJ databases">
        <title>Novel sulphate-reducing endosymbionts in the free-living metamonad Anaeramoeba.</title>
        <authorList>
            <person name="Jerlstrom-Hultqvist J."/>
            <person name="Cepicka I."/>
            <person name="Gallot-Lavallee L."/>
            <person name="Salas-Leiva D."/>
            <person name="Curtis B.A."/>
            <person name="Zahonova K."/>
            <person name="Pipaliya S."/>
            <person name="Dacks J."/>
            <person name="Roger A.J."/>
        </authorList>
    </citation>
    <scope>NUCLEOTIDE SEQUENCE</scope>
    <source>
        <strain evidence="4">Busselton2</strain>
    </source>
</reference>
<evidence type="ECO:0000313" key="5">
    <source>
        <dbReference type="Proteomes" id="UP001146793"/>
    </source>
</evidence>
<dbReference type="AlphaFoldDB" id="A0AAV8A650"/>
<dbReference type="Gene3D" id="1.10.555.10">
    <property type="entry name" value="Rho GTPase activation protein"/>
    <property type="match status" value="1"/>
</dbReference>